<dbReference type="GO" id="GO:0020037">
    <property type="term" value="F:heme binding"/>
    <property type="evidence" value="ECO:0007669"/>
    <property type="project" value="InterPro"/>
</dbReference>
<dbReference type="InterPro" id="IPR052034">
    <property type="entry name" value="NasD-like"/>
</dbReference>
<dbReference type="STRING" id="1121451.DESAM_22163"/>
<dbReference type="Gene3D" id="3.30.413.10">
    <property type="entry name" value="Sulfite Reductase Hemoprotein, domain 1"/>
    <property type="match status" value="1"/>
</dbReference>
<sequence length="218" mass="23372">MNNIVSEPLEFMPVERKNGTYALRLCLKQGELTAGMMKNVLDTMSRFGLTSLRATTGQRMNLEGIPKEKLNEVVESLGTAVEKAPPAMSVCSGAGLCKYGMQESRGMSDKLLAVVMQNGPYPFKVKSGVSGCKIACGLSFVRDIGMIGGPKGWDVNFGGAATKNAGLGVSLGKNLSEDEALELAAKALTFYKENGRKRERTSNMVRRLGAEALLEAVK</sequence>
<dbReference type="KEGG" id="dhy:DESAM_22163"/>
<evidence type="ECO:0000313" key="9">
    <source>
        <dbReference type="EMBL" id="CCO24430.1"/>
    </source>
</evidence>
<evidence type="ECO:0000259" key="7">
    <source>
        <dbReference type="Pfam" id="PF01077"/>
    </source>
</evidence>
<dbReference type="SUPFAM" id="SSF56014">
    <property type="entry name" value="Nitrite and sulphite reductase 4Fe-4S domain-like"/>
    <property type="match status" value="1"/>
</dbReference>
<evidence type="ECO:0000256" key="6">
    <source>
        <dbReference type="ARBA" id="ARBA00023014"/>
    </source>
</evidence>
<dbReference type="Pfam" id="PF01077">
    <property type="entry name" value="NIR_SIR"/>
    <property type="match status" value="1"/>
</dbReference>
<evidence type="ECO:0000256" key="3">
    <source>
        <dbReference type="ARBA" id="ARBA00022723"/>
    </source>
</evidence>
<evidence type="ECO:0000259" key="8">
    <source>
        <dbReference type="Pfam" id="PF03460"/>
    </source>
</evidence>
<keyword evidence="5" id="KW-0408">Iron</keyword>
<evidence type="ECO:0000256" key="4">
    <source>
        <dbReference type="ARBA" id="ARBA00023002"/>
    </source>
</evidence>
<dbReference type="HOGENOM" id="CLU_072599_0_1_7"/>
<dbReference type="Proteomes" id="UP000010808">
    <property type="component" value="Chromosome"/>
</dbReference>
<dbReference type="PATRIC" id="fig|1121451.3.peg.2383"/>
<keyword evidence="10" id="KW-1185">Reference proteome</keyword>
<dbReference type="AlphaFoldDB" id="L0RE26"/>
<evidence type="ECO:0000256" key="5">
    <source>
        <dbReference type="ARBA" id="ARBA00023004"/>
    </source>
</evidence>
<dbReference type="InterPro" id="IPR036136">
    <property type="entry name" value="Nit/Sulf_reduc_fer-like_dom_sf"/>
</dbReference>
<protein>
    <submittedName>
        <fullName evidence="9">Nitrite and sulphite reductase 4Fe-4S region</fullName>
    </submittedName>
</protein>
<evidence type="ECO:0000256" key="1">
    <source>
        <dbReference type="ARBA" id="ARBA00022485"/>
    </source>
</evidence>
<keyword evidence="3" id="KW-0479">Metal-binding</keyword>
<dbReference type="PANTHER" id="PTHR43809:SF1">
    <property type="entry name" value="NITRITE REDUCTASE (NADH) LARGE SUBUNIT"/>
    <property type="match status" value="1"/>
</dbReference>
<keyword evidence="2" id="KW-0349">Heme</keyword>
<evidence type="ECO:0000256" key="2">
    <source>
        <dbReference type="ARBA" id="ARBA00022617"/>
    </source>
</evidence>
<dbReference type="GO" id="GO:0046872">
    <property type="term" value="F:metal ion binding"/>
    <property type="evidence" value="ECO:0007669"/>
    <property type="project" value="UniProtKB-KW"/>
</dbReference>
<dbReference type="Gene3D" id="3.90.480.10">
    <property type="entry name" value="Sulfite Reductase Hemoprotein,Domain 2"/>
    <property type="match status" value="1"/>
</dbReference>
<gene>
    <name evidence="9" type="ORF">DESAM_22163</name>
</gene>
<keyword evidence="6" id="KW-0411">Iron-sulfur</keyword>
<feature type="domain" description="Nitrite/sulphite reductase 4Fe-4S" evidence="7">
    <location>
        <begin position="88"/>
        <end position="217"/>
    </location>
</feature>
<dbReference type="PROSITE" id="PS00365">
    <property type="entry name" value="NIR_SIR"/>
    <property type="match status" value="1"/>
</dbReference>
<dbReference type="InterPro" id="IPR045854">
    <property type="entry name" value="NO2/SO3_Rdtase_4Fe4S_sf"/>
</dbReference>
<reference evidence="9 10" key="1">
    <citation type="submission" date="2012-10" db="EMBL/GenBank/DDBJ databases">
        <authorList>
            <person name="Genoscope - CEA"/>
        </authorList>
    </citation>
    <scope>NUCLEOTIDE SEQUENCE [LARGE SCALE GENOMIC DNA]</scope>
    <source>
        <strain evidence="10">AM13 / DSM 14728</strain>
    </source>
</reference>
<dbReference type="InterPro" id="IPR006066">
    <property type="entry name" value="NO2/SO3_Rdtase_FeS/sirohaem_BS"/>
</dbReference>
<dbReference type="GO" id="GO:0051539">
    <property type="term" value="F:4 iron, 4 sulfur cluster binding"/>
    <property type="evidence" value="ECO:0007669"/>
    <property type="project" value="UniProtKB-KW"/>
</dbReference>
<dbReference type="PANTHER" id="PTHR43809">
    <property type="entry name" value="NITRITE REDUCTASE (NADH) LARGE SUBUNIT"/>
    <property type="match status" value="1"/>
</dbReference>
<evidence type="ECO:0000313" key="10">
    <source>
        <dbReference type="Proteomes" id="UP000010808"/>
    </source>
</evidence>
<accession>L0RE26</accession>
<dbReference type="eggNOG" id="COG1251">
    <property type="taxonomic scope" value="Bacteria"/>
</dbReference>
<name>L0RE26_9BACT</name>
<dbReference type="OrthoDB" id="9768666at2"/>
<dbReference type="EMBL" id="FO203522">
    <property type="protein sequence ID" value="CCO24430.1"/>
    <property type="molecule type" value="Genomic_DNA"/>
</dbReference>
<dbReference type="RefSeq" id="WP_015337030.1">
    <property type="nucleotide sequence ID" value="NC_020055.1"/>
</dbReference>
<dbReference type="GO" id="GO:0016491">
    <property type="term" value="F:oxidoreductase activity"/>
    <property type="evidence" value="ECO:0007669"/>
    <property type="project" value="UniProtKB-KW"/>
</dbReference>
<dbReference type="SUPFAM" id="SSF55124">
    <property type="entry name" value="Nitrite/Sulfite reductase N-terminal domain-like"/>
    <property type="match status" value="1"/>
</dbReference>
<dbReference type="InterPro" id="IPR005117">
    <property type="entry name" value="NiRdtase/SiRdtase_haem-b_fer"/>
</dbReference>
<proteinExistence type="predicted"/>
<feature type="domain" description="Nitrite/Sulfite reductase ferredoxin-like" evidence="8">
    <location>
        <begin position="16"/>
        <end position="77"/>
    </location>
</feature>
<keyword evidence="4" id="KW-0560">Oxidoreductase</keyword>
<keyword evidence="1" id="KW-0004">4Fe-4S</keyword>
<dbReference type="Pfam" id="PF03460">
    <property type="entry name" value="NIR_SIR_ferr"/>
    <property type="match status" value="1"/>
</dbReference>
<organism evidence="9 10">
    <name type="scientific">Maridesulfovibrio hydrothermalis AM13 = DSM 14728</name>
    <dbReference type="NCBI Taxonomy" id="1121451"/>
    <lineage>
        <taxon>Bacteria</taxon>
        <taxon>Pseudomonadati</taxon>
        <taxon>Thermodesulfobacteriota</taxon>
        <taxon>Desulfovibrionia</taxon>
        <taxon>Desulfovibrionales</taxon>
        <taxon>Desulfovibrionaceae</taxon>
        <taxon>Maridesulfovibrio</taxon>
    </lineage>
</organism>
<dbReference type="InterPro" id="IPR006067">
    <property type="entry name" value="NO2/SO3_Rdtase_4Fe4S_dom"/>
</dbReference>